<evidence type="ECO:0000256" key="6">
    <source>
        <dbReference type="SAM" id="Phobius"/>
    </source>
</evidence>
<organism evidence="8 9">
    <name type="scientific">Uliginosibacterium sediminicola</name>
    <dbReference type="NCBI Taxonomy" id="2024550"/>
    <lineage>
        <taxon>Bacteria</taxon>
        <taxon>Pseudomonadati</taxon>
        <taxon>Pseudomonadota</taxon>
        <taxon>Betaproteobacteria</taxon>
        <taxon>Rhodocyclales</taxon>
        <taxon>Zoogloeaceae</taxon>
        <taxon>Uliginosibacterium</taxon>
    </lineage>
</organism>
<comment type="subcellular location">
    <subcellularLocation>
        <location evidence="1">Membrane</location>
        <topology evidence="1">Multi-pass membrane protein</topology>
    </subcellularLocation>
</comment>
<gene>
    <name evidence="8" type="ORF">ABDB84_02795</name>
</gene>
<keyword evidence="5 6" id="KW-0472">Membrane</keyword>
<evidence type="ECO:0000313" key="8">
    <source>
        <dbReference type="EMBL" id="MEN3067390.1"/>
    </source>
</evidence>
<evidence type="ECO:0000256" key="5">
    <source>
        <dbReference type="ARBA" id="ARBA00023136"/>
    </source>
</evidence>
<comment type="similarity">
    <text evidence="2">Belongs to the GtrA family.</text>
</comment>
<dbReference type="Proteomes" id="UP001410394">
    <property type="component" value="Unassembled WGS sequence"/>
</dbReference>
<dbReference type="Pfam" id="PF04138">
    <property type="entry name" value="GtrA_DPMS_TM"/>
    <property type="match status" value="1"/>
</dbReference>
<feature type="transmembrane region" description="Helical" evidence="6">
    <location>
        <begin position="36"/>
        <end position="56"/>
    </location>
</feature>
<evidence type="ECO:0000256" key="4">
    <source>
        <dbReference type="ARBA" id="ARBA00022989"/>
    </source>
</evidence>
<dbReference type="PANTHER" id="PTHR38459">
    <property type="entry name" value="PROPHAGE BACTOPRENOL-LINKED GLUCOSE TRANSLOCASE HOMOLOG"/>
    <property type="match status" value="1"/>
</dbReference>
<reference evidence="8 9" key="1">
    <citation type="journal article" date="2018" name="Int. J. Syst. Evol. Microbiol.">
        <title>Uliginosibacterium sediminicola sp. nov., isolated from freshwater sediment.</title>
        <authorList>
            <person name="Hwang W.M."/>
            <person name="Kim S.M."/>
            <person name="Kang K."/>
            <person name="Ahn T.Y."/>
        </authorList>
    </citation>
    <scope>NUCLEOTIDE SEQUENCE [LARGE SCALE GENOMIC DNA]</scope>
    <source>
        <strain evidence="8 9">M1-21</strain>
    </source>
</reference>
<feature type="transmembrane region" description="Helical" evidence="6">
    <location>
        <begin position="103"/>
        <end position="126"/>
    </location>
</feature>
<name>A0ABU9YUM4_9RHOO</name>
<evidence type="ECO:0000259" key="7">
    <source>
        <dbReference type="Pfam" id="PF04138"/>
    </source>
</evidence>
<evidence type="ECO:0000256" key="1">
    <source>
        <dbReference type="ARBA" id="ARBA00004141"/>
    </source>
</evidence>
<protein>
    <submittedName>
        <fullName evidence="8">GtrA family protein</fullName>
    </submittedName>
</protein>
<feature type="domain" description="GtrA/DPMS transmembrane" evidence="7">
    <location>
        <begin position="15"/>
        <end position="128"/>
    </location>
</feature>
<accession>A0ABU9YUM4</accession>
<dbReference type="InterPro" id="IPR007267">
    <property type="entry name" value="GtrA_DPMS_TM"/>
</dbReference>
<feature type="transmembrane region" description="Helical" evidence="6">
    <location>
        <begin position="12"/>
        <end position="30"/>
    </location>
</feature>
<feature type="transmembrane region" description="Helical" evidence="6">
    <location>
        <begin position="76"/>
        <end position="97"/>
    </location>
</feature>
<keyword evidence="9" id="KW-1185">Reference proteome</keyword>
<proteinExistence type="inferred from homology"/>
<keyword evidence="3 6" id="KW-0812">Transmembrane</keyword>
<evidence type="ECO:0000313" key="9">
    <source>
        <dbReference type="Proteomes" id="UP001410394"/>
    </source>
</evidence>
<dbReference type="InterPro" id="IPR051401">
    <property type="entry name" value="GtrA_CellWall_Glycosyl"/>
</dbReference>
<dbReference type="PANTHER" id="PTHR38459:SF1">
    <property type="entry name" value="PROPHAGE BACTOPRENOL-LINKED GLUCOSE TRANSLOCASE HOMOLOG"/>
    <property type="match status" value="1"/>
</dbReference>
<keyword evidence="4 6" id="KW-1133">Transmembrane helix</keyword>
<evidence type="ECO:0000256" key="2">
    <source>
        <dbReference type="ARBA" id="ARBA00009399"/>
    </source>
</evidence>
<comment type="caution">
    <text evidence="8">The sequence shown here is derived from an EMBL/GenBank/DDBJ whole genome shotgun (WGS) entry which is preliminary data.</text>
</comment>
<dbReference type="RefSeq" id="WP_345918157.1">
    <property type="nucleotide sequence ID" value="NZ_JBDIVE010000001.1"/>
</dbReference>
<dbReference type="EMBL" id="JBDIVE010000001">
    <property type="protein sequence ID" value="MEN3067390.1"/>
    <property type="molecule type" value="Genomic_DNA"/>
</dbReference>
<sequence>MHASTGNLSSRSFLRFLLVGGGATLLQYLIMAALMTLFAVSAVRASTIGFLLSAIFNYWANARFTFAAQGGHRRSILRFAVTLCAGLAINALVLYAFKKMGAAVWLAQLIATGVVLVWNYTINAIWTFRKRHSS</sequence>
<evidence type="ECO:0000256" key="3">
    <source>
        <dbReference type="ARBA" id="ARBA00022692"/>
    </source>
</evidence>